<feature type="region of interest" description="Disordered" evidence="1">
    <location>
        <begin position="967"/>
        <end position="987"/>
    </location>
</feature>
<organism evidence="2 3">
    <name type="scientific">endosymbiont of Escarpia spicata</name>
    <dbReference type="NCBI Taxonomy" id="2200908"/>
    <lineage>
        <taxon>Bacteria</taxon>
        <taxon>Pseudomonadati</taxon>
        <taxon>Pseudomonadota</taxon>
        <taxon>Gammaproteobacteria</taxon>
        <taxon>sulfur-oxidizing symbionts</taxon>
    </lineage>
</organism>
<dbReference type="InterPro" id="IPR006626">
    <property type="entry name" value="PbH1"/>
</dbReference>
<evidence type="ECO:0000256" key="1">
    <source>
        <dbReference type="SAM" id="MobiDB-lite"/>
    </source>
</evidence>
<reference evidence="2 3" key="1">
    <citation type="journal article" date="2018" name="ISME J.">
        <title>Endosymbiont genomes yield clues of tubeworm success.</title>
        <authorList>
            <person name="Li Y."/>
            <person name="Liles M.R."/>
            <person name="Halanych K.M."/>
        </authorList>
    </citation>
    <scope>NUCLEOTIDE SEQUENCE [LARGE SCALE GENOMIC DNA]</scope>
    <source>
        <strain evidence="2">A1462</strain>
    </source>
</reference>
<accession>A0A370DN97</accession>
<evidence type="ECO:0000313" key="2">
    <source>
        <dbReference type="EMBL" id="RDH85854.1"/>
    </source>
</evidence>
<evidence type="ECO:0008006" key="4">
    <source>
        <dbReference type="Google" id="ProtNLM"/>
    </source>
</evidence>
<dbReference type="EMBL" id="QFXE01000011">
    <property type="protein sequence ID" value="RDH85854.1"/>
    <property type="molecule type" value="Genomic_DNA"/>
</dbReference>
<sequence length="987" mass="104242">MFTDVPIAANVTGMILNDLANEFDPNSPTFGEKFAPPWTPVAFYDWNGVQVSRVYADQFGRYDTVVPSTFSANLPQPSGMSPNMLVACMNDAGPVPNPLIGTVDVSGDITGVPGQIITVGDVPAVIIDPFFDAQYSQFCYTFQYMPGSTTYLDTPVLPVAAFAGPGKFPLDCKSPDLTPTIASVRRHLGDGGGGPFALADQTIIIKSMGRMLVPNPDWDGTGIIPKNIERDYRFGAGQGRVFLEDDAGIRTELTVGLWRQNRIEADVTAIDPLVAISHGAYQVVVVGMDGTESPVGVTLTVGIEEGWGARNNWTLGKWTDAGTNYTKRLKYAYEVRSVDSAAVAGPLVHNTIQDAIDAANLGDLILVTPGVYDEMVMMWKPVKLQGWGAGDVVINARQVPTEKIIDWRTRAKALVDNGFIDTLPGQNVANVPFAALAENIFPSSEGAGIFVAGLASSATCLEDTDRLAFCHNRNKGSRVDGFTIVGASSGGSIVVNGHASFMDVSNNRITANSGFFGGGVRIGHPQLSHEIVSVNDPAYTGLANADIGDFVYDDAHNDDIRVHHNQISTNGGFGGAGGGVSLNTGADNYRVQKNWICGNFTQGDGGGIGHLGFSDNGLIEDNDILFNESFAQAGPRTGGGIAILGQAALVPETFTGELLTPGTGNVTVDSNRIRGNLAGAGDGGGISAALVNGHDVARYPDRKGKWSQVRIYNNMIANNVAGAAGGGVSLQDVLKADIRANTVANNDSTATAAILTFAPGNVNESVPMPAGIVSRTHSAELANVMSNHVTAVIAADWLTFSDAKLKNNIVHHNRSFYWLNQDPAANPPTNFGIFPAFCDPAVGGPDCDVANVDLYSVDLGVLDGLVTRLDLQLEPKNSLLTDTAGYATTNVMGDPAFVMGYVNIARDQTLVLQETTVLQTAGAFDEGGNWLQVSYGPLTITAGDYHITPTSVGIDNGANVPLQLEIDFDNEPRPDGGNNDIGADELQ</sequence>
<comment type="caution">
    <text evidence="2">The sequence shown here is derived from an EMBL/GenBank/DDBJ whole genome shotgun (WGS) entry which is preliminary data.</text>
</comment>
<dbReference type="SUPFAM" id="SSF51126">
    <property type="entry name" value="Pectin lyase-like"/>
    <property type="match status" value="1"/>
</dbReference>
<dbReference type="SMART" id="SM00710">
    <property type="entry name" value="PbH1"/>
    <property type="match status" value="6"/>
</dbReference>
<dbReference type="InterPro" id="IPR012334">
    <property type="entry name" value="Pectin_lyas_fold"/>
</dbReference>
<name>A0A370DN97_9GAMM</name>
<protein>
    <recommendedName>
        <fullName evidence="4">Right handed beta helix domain-containing protein</fullName>
    </recommendedName>
</protein>
<evidence type="ECO:0000313" key="3">
    <source>
        <dbReference type="Proteomes" id="UP000254771"/>
    </source>
</evidence>
<dbReference type="Proteomes" id="UP000254771">
    <property type="component" value="Unassembled WGS sequence"/>
</dbReference>
<dbReference type="InterPro" id="IPR011050">
    <property type="entry name" value="Pectin_lyase_fold/virulence"/>
</dbReference>
<gene>
    <name evidence="2" type="ORF">DIZ78_09710</name>
</gene>
<keyword evidence="3" id="KW-1185">Reference proteome</keyword>
<proteinExistence type="predicted"/>
<dbReference type="AlphaFoldDB" id="A0A370DN97"/>
<dbReference type="Gene3D" id="2.160.20.10">
    <property type="entry name" value="Single-stranded right-handed beta-helix, Pectin lyase-like"/>
    <property type="match status" value="1"/>
</dbReference>